<evidence type="ECO:0000313" key="3">
    <source>
        <dbReference type="Proteomes" id="UP000193467"/>
    </source>
</evidence>
<dbReference type="InterPro" id="IPR029033">
    <property type="entry name" value="His_PPase_superfam"/>
</dbReference>
<dbReference type="EMBL" id="MCGR01000021">
    <property type="protein sequence ID" value="ORY82331.1"/>
    <property type="molecule type" value="Genomic_DNA"/>
</dbReference>
<dbReference type="PANTHER" id="PTHR48100:SF1">
    <property type="entry name" value="HISTIDINE PHOSPHATASE FAMILY PROTEIN-RELATED"/>
    <property type="match status" value="1"/>
</dbReference>
<evidence type="ECO:0000313" key="2">
    <source>
        <dbReference type="EMBL" id="ORY82331.1"/>
    </source>
</evidence>
<dbReference type="SMART" id="SM00855">
    <property type="entry name" value="PGAM"/>
    <property type="match status" value="1"/>
</dbReference>
<keyword evidence="3" id="KW-1185">Reference proteome</keyword>
<proteinExistence type="predicted"/>
<dbReference type="AlphaFoldDB" id="A0A1Y2FEI9"/>
<dbReference type="GO" id="GO:0016791">
    <property type="term" value="F:phosphatase activity"/>
    <property type="evidence" value="ECO:0007669"/>
    <property type="project" value="TreeGrafter"/>
</dbReference>
<dbReference type="Proteomes" id="UP000193467">
    <property type="component" value="Unassembled WGS sequence"/>
</dbReference>
<protein>
    <submittedName>
        <fullName evidence="2">Histidine phosphatase superfamily</fullName>
    </submittedName>
</protein>
<gene>
    <name evidence="2" type="ORF">BCR35DRAFT_331396</name>
</gene>
<dbReference type="GO" id="GO:0005737">
    <property type="term" value="C:cytoplasm"/>
    <property type="evidence" value="ECO:0007669"/>
    <property type="project" value="TreeGrafter"/>
</dbReference>
<feature type="signal peptide" evidence="1">
    <location>
        <begin position="1"/>
        <end position="18"/>
    </location>
</feature>
<evidence type="ECO:0000256" key="1">
    <source>
        <dbReference type="SAM" id="SignalP"/>
    </source>
</evidence>
<dbReference type="Pfam" id="PF00300">
    <property type="entry name" value="His_Phos_1"/>
    <property type="match status" value="1"/>
</dbReference>
<feature type="chain" id="PRO_5012395370" evidence="1">
    <location>
        <begin position="19"/>
        <end position="339"/>
    </location>
</feature>
<organism evidence="2 3">
    <name type="scientific">Leucosporidium creatinivorum</name>
    <dbReference type="NCBI Taxonomy" id="106004"/>
    <lineage>
        <taxon>Eukaryota</taxon>
        <taxon>Fungi</taxon>
        <taxon>Dikarya</taxon>
        <taxon>Basidiomycota</taxon>
        <taxon>Pucciniomycotina</taxon>
        <taxon>Microbotryomycetes</taxon>
        <taxon>Leucosporidiales</taxon>
        <taxon>Leucosporidium</taxon>
    </lineage>
</organism>
<sequence length="339" mass="36225">MLSSTLLVAAIAAPAVLGASVPRTKTTVATNLFTPTNYTVVKDIFIQDSPTFSSSGYDAFSDSLGLIDKTAKRWENLQDHINALNRGSDSLTAYKLIYIARHGQGYHNLAESTYGTPAWNCYWSEQYTDGNITWGPDATLTDLGVTQALAAKAAFTTQAAAGMPLPQVLYSSPMRRAAATLQLSWDDLLISKGMTPIVKEALRESIGLHTCDQRSTKSVIASTFPTFSFEAPFSEHDELWGPDYQESNGQQPLRLQQFLNWLFATDSSSIISITAHSGVINSFFKAIGHNAFSVQTGGVVPVLIKAVGHASATNTAIIGGPSATKPTCAAGVVVPTARG</sequence>
<comment type="caution">
    <text evidence="2">The sequence shown here is derived from an EMBL/GenBank/DDBJ whole genome shotgun (WGS) entry which is preliminary data.</text>
</comment>
<dbReference type="InterPro" id="IPR013078">
    <property type="entry name" value="His_Pase_superF_clade-1"/>
</dbReference>
<dbReference type="CDD" id="cd07067">
    <property type="entry name" value="HP_PGM_like"/>
    <property type="match status" value="1"/>
</dbReference>
<dbReference type="OrthoDB" id="496981at2759"/>
<dbReference type="PANTHER" id="PTHR48100">
    <property type="entry name" value="BROAD-SPECIFICITY PHOSPHATASE YOR283W-RELATED"/>
    <property type="match status" value="1"/>
</dbReference>
<keyword evidence="1" id="KW-0732">Signal</keyword>
<dbReference type="InterPro" id="IPR050275">
    <property type="entry name" value="PGM_Phosphatase"/>
</dbReference>
<dbReference type="InParanoid" id="A0A1Y2FEI9"/>
<dbReference type="SUPFAM" id="SSF53254">
    <property type="entry name" value="Phosphoglycerate mutase-like"/>
    <property type="match status" value="1"/>
</dbReference>
<dbReference type="Gene3D" id="3.40.50.1240">
    <property type="entry name" value="Phosphoglycerate mutase-like"/>
    <property type="match status" value="1"/>
</dbReference>
<name>A0A1Y2FEI9_9BASI</name>
<reference evidence="2 3" key="1">
    <citation type="submission" date="2016-07" db="EMBL/GenBank/DDBJ databases">
        <title>Pervasive Adenine N6-methylation of Active Genes in Fungi.</title>
        <authorList>
            <consortium name="DOE Joint Genome Institute"/>
            <person name="Mondo S.J."/>
            <person name="Dannebaum R.O."/>
            <person name="Kuo R.C."/>
            <person name="Labutti K."/>
            <person name="Haridas S."/>
            <person name="Kuo A."/>
            <person name="Salamov A."/>
            <person name="Ahrendt S.R."/>
            <person name="Lipzen A."/>
            <person name="Sullivan W."/>
            <person name="Andreopoulos W.B."/>
            <person name="Clum A."/>
            <person name="Lindquist E."/>
            <person name="Daum C."/>
            <person name="Ramamoorthy G.K."/>
            <person name="Gryganskyi A."/>
            <person name="Culley D."/>
            <person name="Magnuson J.K."/>
            <person name="James T.Y."/>
            <person name="O'Malley M.A."/>
            <person name="Stajich J.E."/>
            <person name="Spatafora J.W."/>
            <person name="Visel A."/>
            <person name="Grigoriev I.V."/>
        </authorList>
    </citation>
    <scope>NUCLEOTIDE SEQUENCE [LARGE SCALE GENOMIC DNA]</scope>
    <source>
        <strain evidence="2 3">62-1032</strain>
    </source>
</reference>
<accession>A0A1Y2FEI9</accession>